<dbReference type="Pfam" id="PF06094">
    <property type="entry name" value="GGACT"/>
    <property type="match status" value="1"/>
</dbReference>
<dbReference type="Proteomes" id="UP000257136">
    <property type="component" value="Unassembled WGS sequence"/>
</dbReference>
<proteinExistence type="predicted"/>
<dbReference type="EMBL" id="QUNI01000004">
    <property type="protein sequence ID" value="REG99740.1"/>
    <property type="molecule type" value="Genomic_DNA"/>
</dbReference>
<protein>
    <submittedName>
        <fullName evidence="2">Gamma-glutamyl AIG2-like cyclotransferase</fullName>
    </submittedName>
</protein>
<accession>A0A3E0EPU5</accession>
<evidence type="ECO:0000259" key="1">
    <source>
        <dbReference type="Pfam" id="PF06094"/>
    </source>
</evidence>
<dbReference type="SUPFAM" id="SSF110857">
    <property type="entry name" value="Gamma-glutamyl cyclotransferase-like"/>
    <property type="match status" value="1"/>
</dbReference>
<sequence>MQKLFAYGTLQDVDVQQDLFGRILEGTPETLVGYELNEIQIEEEFGIVHYPIIKETNDQNDTISGTLYEVTQLELRQTDLYEGLHYKRVEVHLQSNQNAWAYSAAI</sequence>
<dbReference type="CDD" id="cd06661">
    <property type="entry name" value="GGCT_like"/>
    <property type="match status" value="1"/>
</dbReference>
<dbReference type="InterPro" id="IPR013024">
    <property type="entry name" value="GGCT-like"/>
</dbReference>
<keyword evidence="2" id="KW-0808">Transferase</keyword>
<organism evidence="2 3">
    <name type="scientific">Flavobacterium aquicola</name>
    <dbReference type="NCBI Taxonomy" id="1682742"/>
    <lineage>
        <taxon>Bacteria</taxon>
        <taxon>Pseudomonadati</taxon>
        <taxon>Bacteroidota</taxon>
        <taxon>Flavobacteriia</taxon>
        <taxon>Flavobacteriales</taxon>
        <taxon>Flavobacteriaceae</taxon>
        <taxon>Flavobacterium</taxon>
    </lineage>
</organism>
<dbReference type="OrthoDB" id="9798388at2"/>
<dbReference type="RefSeq" id="WP_115812617.1">
    <property type="nucleotide sequence ID" value="NZ_QUNI01000004.1"/>
</dbReference>
<dbReference type="AlphaFoldDB" id="A0A3E0EPU5"/>
<comment type="caution">
    <text evidence="2">The sequence shown here is derived from an EMBL/GenBank/DDBJ whole genome shotgun (WGS) entry which is preliminary data.</text>
</comment>
<dbReference type="Gene3D" id="3.10.490.10">
    <property type="entry name" value="Gamma-glutamyl cyclotransferase-like"/>
    <property type="match status" value="1"/>
</dbReference>
<dbReference type="GO" id="GO:0016740">
    <property type="term" value="F:transferase activity"/>
    <property type="evidence" value="ECO:0007669"/>
    <property type="project" value="UniProtKB-KW"/>
</dbReference>
<dbReference type="InterPro" id="IPR036568">
    <property type="entry name" value="GGCT-like_sf"/>
</dbReference>
<reference evidence="2 3" key="1">
    <citation type="submission" date="2018-08" db="EMBL/GenBank/DDBJ databases">
        <title>Genomic Encyclopedia of Archaeal and Bacterial Type Strains, Phase II (KMG-II): from individual species to whole genera.</title>
        <authorList>
            <person name="Goeker M."/>
        </authorList>
    </citation>
    <scope>NUCLEOTIDE SEQUENCE [LARGE SCALE GENOMIC DNA]</scope>
    <source>
        <strain evidence="2 3">DSM 100880</strain>
    </source>
</reference>
<name>A0A3E0EPU5_9FLAO</name>
<keyword evidence="3" id="KW-1185">Reference proteome</keyword>
<dbReference type="InterPro" id="IPR009288">
    <property type="entry name" value="AIG2-like_dom"/>
</dbReference>
<gene>
    <name evidence="2" type="ORF">C8P67_104375</name>
</gene>
<evidence type="ECO:0000313" key="3">
    <source>
        <dbReference type="Proteomes" id="UP000257136"/>
    </source>
</evidence>
<feature type="domain" description="Gamma-glutamylcyclotransferase AIG2-like" evidence="1">
    <location>
        <begin position="4"/>
        <end position="103"/>
    </location>
</feature>
<evidence type="ECO:0000313" key="2">
    <source>
        <dbReference type="EMBL" id="REG99740.1"/>
    </source>
</evidence>